<sequence length="58" mass="6842">MGTINIKRRYHDAMFWIRINDGDEFAVRPNLWNNPEQRESIIAAETGPEPQPWMGEIE</sequence>
<proteinExistence type="predicted"/>
<accession>X8CWJ7</accession>
<dbReference type="Proteomes" id="UP000020825">
    <property type="component" value="Unassembled WGS sequence"/>
</dbReference>
<evidence type="ECO:0000313" key="2">
    <source>
        <dbReference type="Proteomes" id="UP000020825"/>
    </source>
</evidence>
<dbReference type="EMBL" id="JAOG01000001">
    <property type="protein sequence ID" value="EUA59813.1"/>
    <property type="molecule type" value="Genomic_DNA"/>
</dbReference>
<gene>
    <name evidence="1" type="ORF">I550_2961</name>
</gene>
<organism evidence="1 2">
    <name type="scientific">Mycobacterium intracellulare 1956</name>
    <dbReference type="NCBI Taxonomy" id="1299331"/>
    <lineage>
        <taxon>Bacteria</taxon>
        <taxon>Bacillati</taxon>
        <taxon>Actinomycetota</taxon>
        <taxon>Actinomycetes</taxon>
        <taxon>Mycobacteriales</taxon>
        <taxon>Mycobacteriaceae</taxon>
        <taxon>Mycobacterium</taxon>
        <taxon>Mycobacterium avium complex (MAC)</taxon>
    </lineage>
</organism>
<evidence type="ECO:0000313" key="1">
    <source>
        <dbReference type="EMBL" id="EUA59813.1"/>
    </source>
</evidence>
<dbReference type="PATRIC" id="fig|1299331.3.peg.2889"/>
<comment type="caution">
    <text evidence="1">The sequence shown here is derived from an EMBL/GenBank/DDBJ whole genome shotgun (WGS) entry which is preliminary data.</text>
</comment>
<protein>
    <submittedName>
        <fullName evidence="1">Uncharacterized protein</fullName>
    </submittedName>
</protein>
<reference evidence="1 2" key="1">
    <citation type="submission" date="2013-12" db="EMBL/GenBank/DDBJ databases">
        <authorList>
            <person name="Zelazny A."/>
            <person name="Olivier K."/>
            <person name="Holland S."/>
            <person name="Lenaerts A."/>
            <person name="Ordway D."/>
            <person name="DeGroote M.A."/>
            <person name="Parker T."/>
            <person name="Sizemore C."/>
            <person name="Tallon L.J."/>
            <person name="Sadzewicz L.K."/>
            <person name="Sengamalay N."/>
            <person name="Fraser C.M."/>
            <person name="Hine E."/>
            <person name="Shefchek K.A."/>
            <person name="Das S.P."/>
            <person name="Tettelin H."/>
        </authorList>
    </citation>
    <scope>NUCLEOTIDE SEQUENCE [LARGE SCALE GENOMIC DNA]</scope>
    <source>
        <strain evidence="1 2">1956</strain>
    </source>
</reference>
<dbReference type="AlphaFoldDB" id="X8CWJ7"/>
<name>X8CWJ7_MYCIT</name>